<protein>
    <submittedName>
        <fullName evidence="2">Uncharacterized protein</fullName>
    </submittedName>
</protein>
<evidence type="ECO:0000256" key="1">
    <source>
        <dbReference type="SAM" id="MobiDB-lite"/>
    </source>
</evidence>
<feature type="compositionally biased region" description="Basic residues" evidence="1">
    <location>
        <begin position="230"/>
        <end position="243"/>
    </location>
</feature>
<dbReference type="InParanoid" id="E2BUP8"/>
<feature type="region of interest" description="Disordered" evidence="1">
    <location>
        <begin position="230"/>
        <end position="249"/>
    </location>
</feature>
<organism evidence="3">
    <name type="scientific">Harpegnathos saltator</name>
    <name type="common">Jerdon's jumping ant</name>
    <dbReference type="NCBI Taxonomy" id="610380"/>
    <lineage>
        <taxon>Eukaryota</taxon>
        <taxon>Metazoa</taxon>
        <taxon>Ecdysozoa</taxon>
        <taxon>Arthropoda</taxon>
        <taxon>Hexapoda</taxon>
        <taxon>Insecta</taxon>
        <taxon>Pterygota</taxon>
        <taxon>Neoptera</taxon>
        <taxon>Endopterygota</taxon>
        <taxon>Hymenoptera</taxon>
        <taxon>Apocrita</taxon>
        <taxon>Aculeata</taxon>
        <taxon>Formicoidea</taxon>
        <taxon>Formicidae</taxon>
        <taxon>Ponerinae</taxon>
        <taxon>Ponerini</taxon>
        <taxon>Harpegnathos</taxon>
    </lineage>
</organism>
<sequence length="654" mass="74260">MIESTAQVIQSKTLHNRSSENIEKYNCTRNTQSHEKYTFIKPSVPMNTQASSADIEKNEQNIETDINQLFSPVKKTNKLKDILQEDKLNIIINNLADRNCSPKYIDKIIEMFDCLDYVMSYRTETERSYNESYEIPKSEAIPLQQILVCNKGNCMNDNELEKRAELKSHSTDLGYGSIKNNTYPSQLNLNMKDSVEAEYDKHEDSDQSESEIYAGIPKISIERVLQAKKASRKLPKRKVRKKTNRSDQQIHAVNDQCDANVKQQFVHLAVPTANFEKKNPFPDESSISITNKEMEMENIRTHREAANVVEESPKATLYSHQLLRTDFNVRTGKTVDPTTRVQCNLHERLHGLFQPQRIQPNFLTKQQKSRGMEEEQLLLTDVDYATNCNVEKNIAANNKSAGVEIHADLCQDDVTILSDESDNDFPEKLYVSRESHKKFIELPKSETAVNKSKPIVVSSIPVNLNLKITKADVHRSAKSHDSDISITDNEDKKKSTITRPTEKTRKVSPKKSITAKPVIVANKSPSKATTTDSMKEDHATSNTDIKNEAHNMNPADAVIPTTTTTRRPKKHENNPKVLTAWAPKVVCHFASKNKLGLSFQGKLLNEVGYVVHRNFTTDIVLRRLSPTLIETVNYELYQLLGPVNENKHGTDIAQ</sequence>
<gene>
    <name evidence="2" type="ORF">EAI_05780</name>
</gene>
<feature type="region of interest" description="Disordered" evidence="1">
    <location>
        <begin position="472"/>
        <end position="540"/>
    </location>
</feature>
<feature type="compositionally biased region" description="Polar residues" evidence="1">
    <location>
        <begin position="523"/>
        <end position="532"/>
    </location>
</feature>
<reference evidence="2 3" key="1">
    <citation type="journal article" date="2010" name="Science">
        <title>Genomic comparison of the ants Camponotus floridanus and Harpegnathos saltator.</title>
        <authorList>
            <person name="Bonasio R."/>
            <person name="Zhang G."/>
            <person name="Ye C."/>
            <person name="Mutti N.S."/>
            <person name="Fang X."/>
            <person name="Qin N."/>
            <person name="Donahue G."/>
            <person name="Yang P."/>
            <person name="Li Q."/>
            <person name="Li C."/>
            <person name="Zhang P."/>
            <person name="Huang Z."/>
            <person name="Berger S.L."/>
            <person name="Reinberg D."/>
            <person name="Wang J."/>
            <person name="Liebig J."/>
        </authorList>
    </citation>
    <scope>NUCLEOTIDE SEQUENCE [LARGE SCALE GENOMIC DNA]</scope>
    <source>
        <strain evidence="2 3">R22 G/1</strain>
    </source>
</reference>
<dbReference type="Proteomes" id="UP000008237">
    <property type="component" value="Unassembled WGS sequence"/>
</dbReference>
<evidence type="ECO:0000313" key="2">
    <source>
        <dbReference type="EMBL" id="EFN80601.1"/>
    </source>
</evidence>
<dbReference type="EMBL" id="GL450732">
    <property type="protein sequence ID" value="EFN80601.1"/>
    <property type="molecule type" value="Genomic_DNA"/>
</dbReference>
<feature type="compositionally biased region" description="Basic and acidic residues" evidence="1">
    <location>
        <begin position="472"/>
        <end position="505"/>
    </location>
</feature>
<accession>E2BUP8</accession>
<name>E2BUP8_HARSA</name>
<evidence type="ECO:0000313" key="3">
    <source>
        <dbReference type="Proteomes" id="UP000008237"/>
    </source>
</evidence>
<dbReference type="AlphaFoldDB" id="E2BUP8"/>
<proteinExistence type="predicted"/>
<dbReference type="OrthoDB" id="118550at2759"/>
<keyword evidence="3" id="KW-1185">Reference proteome</keyword>